<evidence type="ECO:0000313" key="9">
    <source>
        <dbReference type="EMBL" id="MFC3476857.1"/>
    </source>
</evidence>
<dbReference type="HAMAP" id="MF_00351">
    <property type="entry name" value="RNA_methyltransf_FlpA"/>
    <property type="match status" value="1"/>
</dbReference>
<dbReference type="InterPro" id="IPR000692">
    <property type="entry name" value="Fibrillarin"/>
</dbReference>
<name>A0ABD5NCJ6_9EURY</name>
<evidence type="ECO:0000256" key="4">
    <source>
        <dbReference type="ARBA" id="ARBA00022679"/>
    </source>
</evidence>
<dbReference type="NCBIfam" id="NF003278">
    <property type="entry name" value="PRK04266.1-4"/>
    <property type="match status" value="1"/>
</dbReference>
<dbReference type="RefSeq" id="WP_232572005.1">
    <property type="nucleotide sequence ID" value="NZ_CP089466.1"/>
</dbReference>
<evidence type="ECO:0000256" key="2">
    <source>
        <dbReference type="ARBA" id="ARBA00022552"/>
    </source>
</evidence>
<accession>A0ABD5NCJ6</accession>
<dbReference type="EMBL" id="JBHRWN010000002">
    <property type="protein sequence ID" value="MFC3476857.1"/>
    <property type="molecule type" value="Genomic_DNA"/>
</dbReference>
<evidence type="ECO:0000313" key="10">
    <source>
        <dbReference type="Proteomes" id="UP001595660"/>
    </source>
</evidence>
<keyword evidence="10" id="KW-1185">Reference proteome</keyword>
<dbReference type="Pfam" id="PF01269">
    <property type="entry name" value="Fibrillarin"/>
    <property type="match status" value="1"/>
</dbReference>
<dbReference type="Proteomes" id="UP001595660">
    <property type="component" value="Unassembled WGS sequence"/>
</dbReference>
<dbReference type="AlphaFoldDB" id="A0ABD5NCJ6"/>
<dbReference type="GO" id="GO:0008033">
    <property type="term" value="P:tRNA processing"/>
    <property type="evidence" value="ECO:0007669"/>
    <property type="project" value="UniProtKB-UniRule"/>
</dbReference>
<evidence type="ECO:0000256" key="7">
    <source>
        <dbReference type="HAMAP-Rule" id="MF_00351"/>
    </source>
</evidence>
<feature type="region of interest" description="Disordered" evidence="8">
    <location>
        <begin position="1"/>
        <end position="24"/>
    </location>
</feature>
<protein>
    <recommendedName>
        <fullName evidence="7">Fibrillarin-like rRNA/tRNA 2'-O-methyltransferase</fullName>
        <ecNumber evidence="7">2.1.1.-</ecNumber>
    </recommendedName>
</protein>
<keyword evidence="3 7" id="KW-0489">Methyltransferase</keyword>
<dbReference type="EC" id="2.1.1.-" evidence="7"/>
<comment type="function">
    <text evidence="7">Involved in pre-rRNA and tRNA processing. Utilizes the methyl donor S-adenosyl-L-methionine to catalyze the site-specific 2'-hydroxyl methylation of ribose moieties in rRNA and tRNA. Site specificity is provided by a guide RNA that base pairs with the substrate. Methylation occurs at a characteristic distance from the sequence involved in base pairing with the guide RNA.</text>
</comment>
<dbReference type="GO" id="GO:0008168">
    <property type="term" value="F:methyltransferase activity"/>
    <property type="evidence" value="ECO:0007669"/>
    <property type="project" value="UniProtKB-UniRule"/>
</dbReference>
<dbReference type="GeneID" id="69117225"/>
<sequence>MTLPDGVERRDFGDESALATRGEPAYGEPVVDGWRRWDAHRSKLGATLELGVDTGLAGGDSVLYLGAANGTTVSHVADFAGPTYAVEFAPRPVRDLLDVAEARTNLFPLLKDARKPETYAHVVESELDAIVQDVATRGQADVALANRQFLADDGRFVGAVKARSEDVTRDPGDVFEDVLDRLRDGYEVLATERLEPYHEDHLAVVATPK</sequence>
<feature type="compositionally biased region" description="Basic and acidic residues" evidence="8">
    <location>
        <begin position="1"/>
        <end position="13"/>
    </location>
</feature>
<dbReference type="GO" id="GO:0003723">
    <property type="term" value="F:RNA binding"/>
    <property type="evidence" value="ECO:0007669"/>
    <property type="project" value="UniProtKB-UniRule"/>
</dbReference>
<dbReference type="GO" id="GO:0032259">
    <property type="term" value="P:methylation"/>
    <property type="evidence" value="ECO:0007669"/>
    <property type="project" value="UniProtKB-KW"/>
</dbReference>
<evidence type="ECO:0000256" key="6">
    <source>
        <dbReference type="ARBA" id="ARBA00022884"/>
    </source>
</evidence>
<dbReference type="NCBIfam" id="NF003276">
    <property type="entry name" value="PRK04266.1-2"/>
    <property type="match status" value="1"/>
</dbReference>
<comment type="caution">
    <text evidence="9">The sequence shown here is derived from an EMBL/GenBank/DDBJ whole genome shotgun (WGS) entry which is preliminary data.</text>
</comment>
<dbReference type="InterPro" id="IPR020813">
    <property type="entry name" value="Fibrillarin_CS"/>
</dbReference>
<dbReference type="PRINTS" id="PR00052">
    <property type="entry name" value="FIBRILLARIN"/>
</dbReference>
<dbReference type="SMART" id="SM01206">
    <property type="entry name" value="Fibrillarin"/>
    <property type="match status" value="1"/>
</dbReference>
<proteinExistence type="inferred from homology"/>
<gene>
    <name evidence="7" type="primary">flpA</name>
    <name evidence="9" type="ORF">ACFOKC_03875</name>
</gene>
<dbReference type="InterPro" id="IPR029063">
    <property type="entry name" value="SAM-dependent_MTases_sf"/>
</dbReference>
<evidence type="ECO:0000256" key="1">
    <source>
        <dbReference type="ARBA" id="ARBA00010632"/>
    </source>
</evidence>
<dbReference type="PIRSF" id="PIRSF006540">
    <property type="entry name" value="Nop17p"/>
    <property type="match status" value="1"/>
</dbReference>
<feature type="binding site" evidence="7">
    <location>
        <begin position="133"/>
        <end position="136"/>
    </location>
    <ligand>
        <name>S-adenosyl-L-methionine</name>
        <dbReference type="ChEBI" id="CHEBI:59789"/>
    </ligand>
</feature>
<evidence type="ECO:0000256" key="8">
    <source>
        <dbReference type="SAM" id="MobiDB-lite"/>
    </source>
</evidence>
<dbReference type="PANTHER" id="PTHR10335:SF17">
    <property type="entry name" value="FIBRILLARIN"/>
    <property type="match status" value="1"/>
</dbReference>
<feature type="binding site" evidence="7">
    <location>
        <begin position="71"/>
        <end position="72"/>
    </location>
    <ligand>
        <name>S-adenosyl-L-methionine</name>
        <dbReference type="ChEBI" id="CHEBI:59789"/>
    </ligand>
</feature>
<comment type="similarity">
    <text evidence="1 7">Belongs to the methyltransferase superfamily. Fibrillarin family.</text>
</comment>
<dbReference type="GO" id="GO:0006364">
    <property type="term" value="P:rRNA processing"/>
    <property type="evidence" value="ECO:0007669"/>
    <property type="project" value="UniProtKB-UniRule"/>
</dbReference>
<comment type="subunit">
    <text evidence="7">Interacts with nop5. Component of box C/D small ribonucleoprotein (sRNP) particles that contain rpl7ae, FlpA and nop5, plus a guide RNA.</text>
</comment>
<organism evidence="9 10">
    <name type="scientific">Halobacterium litoreum</name>
    <dbReference type="NCBI Taxonomy" id="2039234"/>
    <lineage>
        <taxon>Archaea</taxon>
        <taxon>Methanobacteriati</taxon>
        <taxon>Methanobacteriota</taxon>
        <taxon>Stenosarchaea group</taxon>
        <taxon>Halobacteria</taxon>
        <taxon>Halobacteriales</taxon>
        <taxon>Halobacteriaceae</taxon>
        <taxon>Halobacterium</taxon>
    </lineage>
</organism>
<keyword evidence="5 7" id="KW-0819">tRNA processing</keyword>
<dbReference type="SUPFAM" id="SSF53335">
    <property type="entry name" value="S-adenosyl-L-methionine-dependent methyltransferases"/>
    <property type="match status" value="1"/>
</dbReference>
<keyword evidence="2 7" id="KW-0698">rRNA processing</keyword>
<evidence type="ECO:0000256" key="5">
    <source>
        <dbReference type="ARBA" id="ARBA00022694"/>
    </source>
</evidence>
<keyword evidence="4 7" id="KW-0808">Transferase</keyword>
<reference evidence="9 10" key="1">
    <citation type="journal article" date="2019" name="Int. J. Syst. Evol. Microbiol.">
        <title>The Global Catalogue of Microorganisms (GCM) 10K type strain sequencing project: providing services to taxonomists for standard genome sequencing and annotation.</title>
        <authorList>
            <consortium name="The Broad Institute Genomics Platform"/>
            <consortium name="The Broad Institute Genome Sequencing Center for Infectious Disease"/>
            <person name="Wu L."/>
            <person name="Ma J."/>
        </authorList>
    </citation>
    <scope>NUCLEOTIDE SEQUENCE [LARGE SCALE GENOMIC DNA]</scope>
    <source>
        <strain evidence="9 10">CGMCC 1.12562</strain>
    </source>
</reference>
<evidence type="ECO:0000256" key="3">
    <source>
        <dbReference type="ARBA" id="ARBA00022603"/>
    </source>
</evidence>
<dbReference type="PANTHER" id="PTHR10335">
    <property type="entry name" value="RRNA 2-O-METHYLTRANSFERASE FIBRILLARIN"/>
    <property type="match status" value="1"/>
</dbReference>
<dbReference type="PROSITE" id="PS00566">
    <property type="entry name" value="FIBRILLARIN"/>
    <property type="match status" value="1"/>
</dbReference>
<feature type="binding site" evidence="7">
    <location>
        <begin position="87"/>
        <end position="88"/>
    </location>
    <ligand>
        <name>S-adenosyl-L-methionine</name>
        <dbReference type="ChEBI" id="CHEBI:59789"/>
    </ligand>
</feature>
<keyword evidence="6 7" id="KW-0694">RNA-binding</keyword>
<dbReference type="Gene3D" id="3.40.50.150">
    <property type="entry name" value="Vaccinia Virus protein VP39"/>
    <property type="match status" value="1"/>
</dbReference>
<feature type="binding site" evidence="7">
    <location>
        <begin position="112"/>
        <end position="113"/>
    </location>
    <ligand>
        <name>S-adenosyl-L-methionine</name>
        <dbReference type="ChEBI" id="CHEBI:59789"/>
    </ligand>
</feature>